<dbReference type="PROSITE" id="PS50110">
    <property type="entry name" value="RESPONSE_REGULATORY"/>
    <property type="match status" value="1"/>
</dbReference>
<sequence length="607" mass="67041">MSAASSLSPILSSFSASAEASALKVLIAEDSDSDRLILSAFVRKLGHEVFEASDGIEAVALFADVQPDIVLLDALMPRMDGMEAARQIKALAGEQLVPLIFLSSLSDASELARCLEAGGDDFLVKPYNRVILEAKINAFNRMRTMHRVLSAQRDQIRRQNETMVEEQKVARRVFDNVAHTGCLNADNIRHHASPLSVFNGDVLFAADRPGGGTLIFLGDFTGHGLPAAIGAMPVAEIFYGMAFKGFSAADILREINRKLRIILPPGMFCCGAMLDADFKLGQLRTWNGGLPDGWLVRADGERTVIASKHLPLGVHPPEQFSASMTVLPVVPGDQVIVMTDGFPESSNEQGQQFGEAGVRQVLDQLQPGETPFHALMAHIRQFTGKPEAADDLTLCALEIIHQEQYQAQNDRPPESALFGPVDWHCVYEVRERTLADFNPLPLLLHICMEVPGLRRKSGEVYTLLSELYNNALEHGVLELPSEWKASPDGFGHYYQERKRRLTETGGHYIRFSLSHQPTATGGQLQVVCEDSGKGFDFARYFEKVSEMQLPSGPRYAGRGLEMLKRMARQLRVHGRGNHVELVYDWETTETNDGVEPGHNETLRIADD</sequence>
<accession>A0A2T1K9Q7</accession>
<dbReference type="Gene3D" id="3.40.50.2300">
    <property type="match status" value="1"/>
</dbReference>
<dbReference type="EMBL" id="PXNN01000017">
    <property type="protein sequence ID" value="PSF06770.1"/>
    <property type="molecule type" value="Genomic_DNA"/>
</dbReference>
<proteinExistence type="predicted"/>
<evidence type="ECO:0000256" key="1">
    <source>
        <dbReference type="ARBA" id="ARBA00022801"/>
    </source>
</evidence>
<dbReference type="PANTHER" id="PTHR43156:SF2">
    <property type="entry name" value="STAGE II SPORULATION PROTEIN E"/>
    <property type="match status" value="1"/>
</dbReference>
<dbReference type="InterPro" id="IPR036457">
    <property type="entry name" value="PPM-type-like_dom_sf"/>
</dbReference>
<organism evidence="4 5">
    <name type="scientific">Marinobacter halophilus</name>
    <dbReference type="NCBI Taxonomy" id="1323740"/>
    <lineage>
        <taxon>Bacteria</taxon>
        <taxon>Pseudomonadati</taxon>
        <taxon>Pseudomonadota</taxon>
        <taxon>Gammaproteobacteria</taxon>
        <taxon>Pseudomonadales</taxon>
        <taxon>Marinobacteraceae</taxon>
        <taxon>Marinobacter</taxon>
    </lineage>
</organism>
<keyword evidence="1" id="KW-0378">Hydrolase</keyword>
<dbReference type="Gene3D" id="3.60.40.10">
    <property type="entry name" value="PPM-type phosphatase domain"/>
    <property type="match status" value="1"/>
</dbReference>
<evidence type="ECO:0000256" key="2">
    <source>
        <dbReference type="PROSITE-ProRule" id="PRU00169"/>
    </source>
</evidence>
<dbReference type="InterPro" id="IPR001932">
    <property type="entry name" value="PPM-type_phosphatase-like_dom"/>
</dbReference>
<dbReference type="AlphaFoldDB" id="A0A2T1K9Q7"/>
<keyword evidence="5" id="KW-1185">Reference proteome</keyword>
<evidence type="ECO:0000313" key="5">
    <source>
        <dbReference type="Proteomes" id="UP000238385"/>
    </source>
</evidence>
<name>A0A2T1K9Q7_9GAMM</name>
<gene>
    <name evidence="4" type="ORF">C7H08_16955</name>
</gene>
<dbReference type="InterPro" id="IPR052016">
    <property type="entry name" value="Bact_Sigma-Reg"/>
</dbReference>
<feature type="domain" description="Response regulatory" evidence="3">
    <location>
        <begin position="24"/>
        <end position="140"/>
    </location>
</feature>
<dbReference type="PANTHER" id="PTHR43156">
    <property type="entry name" value="STAGE II SPORULATION PROTEIN E-RELATED"/>
    <property type="match status" value="1"/>
</dbReference>
<dbReference type="OrthoDB" id="9811749at2"/>
<dbReference type="SUPFAM" id="SSF52172">
    <property type="entry name" value="CheY-like"/>
    <property type="match status" value="1"/>
</dbReference>
<dbReference type="SMART" id="SM00448">
    <property type="entry name" value="REC"/>
    <property type="match status" value="1"/>
</dbReference>
<dbReference type="Gene3D" id="3.30.565.10">
    <property type="entry name" value="Histidine kinase-like ATPase, C-terminal domain"/>
    <property type="match status" value="1"/>
</dbReference>
<feature type="modified residue" description="4-aspartylphosphate" evidence="2">
    <location>
        <position position="73"/>
    </location>
</feature>
<protein>
    <submittedName>
        <fullName evidence="4">Fused response regulator/phosphatase</fullName>
    </submittedName>
</protein>
<evidence type="ECO:0000259" key="3">
    <source>
        <dbReference type="PROSITE" id="PS50110"/>
    </source>
</evidence>
<reference evidence="4 5" key="1">
    <citation type="submission" date="2018-03" db="EMBL/GenBank/DDBJ databases">
        <title>Marinobacter brunus sp. nov., a marine bacterium of Gamma-proteobacteria isolated from the surface seawater of the South China Sea.</title>
        <authorList>
            <person name="Cheng H."/>
            <person name="Wu Y.-H."/>
            <person name="Xamxidin M."/>
            <person name="Xu X.-W."/>
        </authorList>
    </citation>
    <scope>NUCLEOTIDE SEQUENCE [LARGE SCALE GENOMIC DNA]</scope>
    <source>
        <strain evidence="4 5">JCM 30472</strain>
    </source>
</reference>
<dbReference type="Pfam" id="PF00072">
    <property type="entry name" value="Response_reg"/>
    <property type="match status" value="1"/>
</dbReference>
<keyword evidence="2" id="KW-0597">Phosphoprotein</keyword>
<dbReference type="GO" id="GO:0016791">
    <property type="term" value="F:phosphatase activity"/>
    <property type="evidence" value="ECO:0007669"/>
    <property type="project" value="TreeGrafter"/>
</dbReference>
<dbReference type="InterPro" id="IPR036890">
    <property type="entry name" value="HATPase_C_sf"/>
</dbReference>
<dbReference type="GO" id="GO:0000160">
    <property type="term" value="P:phosphorelay signal transduction system"/>
    <property type="evidence" value="ECO:0007669"/>
    <property type="project" value="InterPro"/>
</dbReference>
<dbReference type="Pfam" id="PF07228">
    <property type="entry name" value="SpoIIE"/>
    <property type="match status" value="1"/>
</dbReference>
<dbReference type="InterPro" id="IPR001789">
    <property type="entry name" value="Sig_transdc_resp-reg_receiver"/>
</dbReference>
<evidence type="ECO:0000313" key="4">
    <source>
        <dbReference type="EMBL" id="PSF06770.1"/>
    </source>
</evidence>
<comment type="caution">
    <text evidence="4">The sequence shown here is derived from an EMBL/GenBank/DDBJ whole genome shotgun (WGS) entry which is preliminary data.</text>
</comment>
<dbReference type="Proteomes" id="UP000238385">
    <property type="component" value="Unassembled WGS sequence"/>
</dbReference>
<dbReference type="SMART" id="SM00331">
    <property type="entry name" value="PP2C_SIG"/>
    <property type="match status" value="1"/>
</dbReference>
<dbReference type="InterPro" id="IPR011006">
    <property type="entry name" value="CheY-like_superfamily"/>
</dbReference>